<keyword evidence="3" id="KW-1185">Reference proteome</keyword>
<gene>
    <name evidence="2" type="ORF">K1W69_01355</name>
</gene>
<dbReference type="RefSeq" id="WP_220226535.1">
    <property type="nucleotide sequence ID" value="NZ_JAICBX010000001.1"/>
</dbReference>
<accession>A0AAE2ZJJ4</accession>
<dbReference type="AlphaFoldDB" id="A0AAE2ZJJ4"/>
<protein>
    <recommendedName>
        <fullName evidence="4">Allene oxide cyclase barrel-like domain-containing protein</fullName>
    </recommendedName>
</protein>
<feature type="chain" id="PRO_5041989040" description="Allene oxide cyclase barrel-like domain-containing protein" evidence="1">
    <location>
        <begin position="27"/>
        <end position="162"/>
    </location>
</feature>
<proteinExistence type="predicted"/>
<evidence type="ECO:0008006" key="4">
    <source>
        <dbReference type="Google" id="ProtNLM"/>
    </source>
</evidence>
<evidence type="ECO:0000313" key="3">
    <source>
        <dbReference type="Proteomes" id="UP001196509"/>
    </source>
</evidence>
<organism evidence="2 3">
    <name type="scientific">Flavimaribacter sediminis</name>
    <dbReference type="NCBI Taxonomy" id="2865987"/>
    <lineage>
        <taxon>Bacteria</taxon>
        <taxon>Pseudomonadati</taxon>
        <taxon>Pseudomonadota</taxon>
        <taxon>Alphaproteobacteria</taxon>
        <taxon>Hyphomicrobiales</taxon>
        <taxon>Rhizobiaceae</taxon>
        <taxon>Flavimaribacter</taxon>
    </lineage>
</organism>
<reference evidence="2" key="1">
    <citation type="submission" date="2021-08" db="EMBL/GenBank/DDBJ databases">
        <title>Hoeflea bacterium WL0058 sp. nov., isolated from the sediment.</title>
        <authorList>
            <person name="Wang L."/>
            <person name="Zhang D."/>
        </authorList>
    </citation>
    <scope>NUCLEOTIDE SEQUENCE</scope>
    <source>
        <strain evidence="2">WL0058</strain>
    </source>
</reference>
<name>A0AAE2ZJJ4_9HYPH</name>
<feature type="signal peptide" evidence="1">
    <location>
        <begin position="1"/>
        <end position="26"/>
    </location>
</feature>
<dbReference type="Proteomes" id="UP001196509">
    <property type="component" value="Unassembled WGS sequence"/>
</dbReference>
<keyword evidence="1" id="KW-0732">Signal</keyword>
<dbReference type="EMBL" id="JAICBX010000001">
    <property type="protein sequence ID" value="MBW8635817.1"/>
    <property type="molecule type" value="Genomic_DNA"/>
</dbReference>
<evidence type="ECO:0000313" key="2">
    <source>
        <dbReference type="EMBL" id="MBW8635817.1"/>
    </source>
</evidence>
<evidence type="ECO:0000256" key="1">
    <source>
        <dbReference type="SAM" id="SignalP"/>
    </source>
</evidence>
<comment type="caution">
    <text evidence="2">The sequence shown here is derived from an EMBL/GenBank/DDBJ whole genome shotgun (WGS) entry which is preliminary data.</text>
</comment>
<sequence length="162" mass="17369">MFLKQLIKAAGLCATALTLSMPGARATEKCEPFSLVSNPDKRLVELIDHGEPGASHGDIRIGYTTMHDASGSEVGYIRWAVHALGRDENLGNAVIVLETGQIHLQYMFQPARPHDDSHSTVLTHGTEGIVLGGTGTFAHADGVFVLTVDGDSATFDMRLHCD</sequence>